<dbReference type="Proteomes" id="UP001362100">
    <property type="component" value="Unassembled WGS sequence"/>
</dbReference>
<keyword evidence="1" id="KW-1133">Transmembrane helix</keyword>
<accession>A0ABU8PWV4</accession>
<sequence length="133" mass="15770">MSDNSMTNRIVQIHLASWRYVAALTLPPLALMFHLITFALSVPLMVLFLITHYYCWRLWLDERLFSLLNDDKDLAEFDQGMAHLWRQKTSSTRSLPDRWRGTRTFFYRTLLSLLLLWLISLCSLLYLTLMPVD</sequence>
<gene>
    <name evidence="2" type="ORF">WH298_14960</name>
</gene>
<evidence type="ECO:0000313" key="2">
    <source>
        <dbReference type="EMBL" id="MEJ5046487.1"/>
    </source>
</evidence>
<keyword evidence="3" id="KW-1185">Reference proteome</keyword>
<evidence type="ECO:0000256" key="1">
    <source>
        <dbReference type="SAM" id="Phobius"/>
    </source>
</evidence>
<comment type="caution">
    <text evidence="2">The sequence shown here is derived from an EMBL/GenBank/DDBJ whole genome shotgun (WGS) entry which is preliminary data.</text>
</comment>
<evidence type="ECO:0000313" key="3">
    <source>
        <dbReference type="Proteomes" id="UP001362100"/>
    </source>
</evidence>
<feature type="transmembrane region" description="Helical" evidence="1">
    <location>
        <begin position="105"/>
        <end position="127"/>
    </location>
</feature>
<keyword evidence="1" id="KW-0472">Membrane</keyword>
<reference evidence="2 3" key="1">
    <citation type="submission" date="2023-12" db="EMBL/GenBank/DDBJ databases">
        <title>Gut-associated functions are favored during microbiome assembly across C. elegans life.</title>
        <authorList>
            <person name="Zimmermann J."/>
        </authorList>
    </citation>
    <scope>NUCLEOTIDE SEQUENCE [LARGE SCALE GENOMIC DNA]</scope>
    <source>
        <strain evidence="2 3">BIGb0393</strain>
    </source>
</reference>
<organism evidence="2 3">
    <name type="scientific">Pantoea nemavictus</name>
    <dbReference type="NCBI Taxonomy" id="2726955"/>
    <lineage>
        <taxon>Bacteria</taxon>
        <taxon>Pseudomonadati</taxon>
        <taxon>Pseudomonadota</taxon>
        <taxon>Gammaproteobacteria</taxon>
        <taxon>Enterobacterales</taxon>
        <taxon>Erwiniaceae</taxon>
        <taxon>Pantoea</taxon>
    </lineage>
</organism>
<dbReference type="EMBL" id="JBBGZW010000001">
    <property type="protein sequence ID" value="MEJ5046487.1"/>
    <property type="molecule type" value="Genomic_DNA"/>
</dbReference>
<protein>
    <submittedName>
        <fullName evidence="2">Uncharacterized protein</fullName>
    </submittedName>
</protein>
<proteinExistence type="predicted"/>
<dbReference type="RefSeq" id="WP_180823217.1">
    <property type="nucleotide sequence ID" value="NZ_JACAWY010000001.1"/>
</dbReference>
<keyword evidence="1" id="KW-0812">Transmembrane</keyword>
<name>A0ABU8PWV4_9GAMM</name>
<feature type="transmembrane region" description="Helical" evidence="1">
    <location>
        <begin position="33"/>
        <end position="56"/>
    </location>
</feature>